<proteinExistence type="predicted"/>
<keyword evidence="3" id="KW-1185">Reference proteome</keyword>
<name>A0A1Y2A315_9PLEO</name>
<evidence type="ECO:0000313" key="3">
    <source>
        <dbReference type="Proteomes" id="UP000193144"/>
    </source>
</evidence>
<organism evidence="2 3">
    <name type="scientific">Clohesyomyces aquaticus</name>
    <dbReference type="NCBI Taxonomy" id="1231657"/>
    <lineage>
        <taxon>Eukaryota</taxon>
        <taxon>Fungi</taxon>
        <taxon>Dikarya</taxon>
        <taxon>Ascomycota</taxon>
        <taxon>Pezizomycotina</taxon>
        <taxon>Dothideomycetes</taxon>
        <taxon>Pleosporomycetidae</taxon>
        <taxon>Pleosporales</taxon>
        <taxon>Lindgomycetaceae</taxon>
        <taxon>Clohesyomyces</taxon>
    </lineage>
</organism>
<dbReference type="Proteomes" id="UP000193144">
    <property type="component" value="Unassembled WGS sequence"/>
</dbReference>
<feature type="compositionally biased region" description="Basic and acidic residues" evidence="1">
    <location>
        <begin position="59"/>
        <end position="70"/>
    </location>
</feature>
<feature type="region of interest" description="Disordered" evidence="1">
    <location>
        <begin position="1"/>
        <end position="83"/>
    </location>
</feature>
<protein>
    <submittedName>
        <fullName evidence="2">Uncharacterized protein</fullName>
    </submittedName>
</protein>
<evidence type="ECO:0000256" key="1">
    <source>
        <dbReference type="SAM" id="MobiDB-lite"/>
    </source>
</evidence>
<dbReference type="EMBL" id="MCFA01000016">
    <property type="protein sequence ID" value="ORY16800.1"/>
    <property type="molecule type" value="Genomic_DNA"/>
</dbReference>
<reference evidence="2 3" key="1">
    <citation type="submission" date="2016-07" db="EMBL/GenBank/DDBJ databases">
        <title>Pervasive Adenine N6-methylation of Active Genes in Fungi.</title>
        <authorList>
            <consortium name="DOE Joint Genome Institute"/>
            <person name="Mondo S.J."/>
            <person name="Dannebaum R.O."/>
            <person name="Kuo R.C."/>
            <person name="Labutti K."/>
            <person name="Haridas S."/>
            <person name="Kuo A."/>
            <person name="Salamov A."/>
            <person name="Ahrendt S.R."/>
            <person name="Lipzen A."/>
            <person name="Sullivan W."/>
            <person name="Andreopoulos W.B."/>
            <person name="Clum A."/>
            <person name="Lindquist E."/>
            <person name="Daum C."/>
            <person name="Ramamoorthy G.K."/>
            <person name="Gryganskyi A."/>
            <person name="Culley D."/>
            <person name="Magnuson J.K."/>
            <person name="James T.Y."/>
            <person name="O'Malley M.A."/>
            <person name="Stajich J.E."/>
            <person name="Spatafora J.W."/>
            <person name="Visel A."/>
            <person name="Grigoriev I.V."/>
        </authorList>
    </citation>
    <scope>NUCLEOTIDE SEQUENCE [LARGE SCALE GENOMIC DNA]</scope>
    <source>
        <strain evidence="2 3">CBS 115471</strain>
    </source>
</reference>
<accession>A0A1Y2A315</accession>
<comment type="caution">
    <text evidence="2">The sequence shown here is derived from an EMBL/GenBank/DDBJ whole genome shotgun (WGS) entry which is preliminary data.</text>
</comment>
<feature type="compositionally biased region" description="Basic and acidic residues" evidence="1">
    <location>
        <begin position="38"/>
        <end position="48"/>
    </location>
</feature>
<feature type="compositionally biased region" description="Basic residues" evidence="1">
    <location>
        <begin position="1"/>
        <end position="11"/>
    </location>
</feature>
<dbReference type="AlphaFoldDB" id="A0A1Y2A315"/>
<sequence>MCVATQRRRQAVKQDPTTCVATQRRAPISSPPRQHHPLGTDRPHERRSPTPPSLLRLSIDLDPHRLDRPHPPPSSASRSTSTPIDLINLIKTSSLSLNRTGTRSLSSCTPIIAPPSIAKEYKELLGVTRVSKTILRREVDLKLLHDCLDTHNCPPT</sequence>
<gene>
    <name evidence="2" type="ORF">BCR34DRAFT_87304</name>
</gene>
<evidence type="ECO:0000313" key="2">
    <source>
        <dbReference type="EMBL" id="ORY16800.1"/>
    </source>
</evidence>